<evidence type="ECO:0000313" key="3">
    <source>
        <dbReference type="EMBL" id="KAF9521060.1"/>
    </source>
</evidence>
<accession>A0A9P6BBL5</accession>
<dbReference type="Gene3D" id="1.20.58.80">
    <property type="entry name" value="Phosphotransferase system, lactose/cellobiose-type IIA subunit"/>
    <property type="match status" value="1"/>
</dbReference>
<dbReference type="SUPFAM" id="SSF140361">
    <property type="entry name" value="MIT domain-like"/>
    <property type="match status" value="1"/>
</dbReference>
<feature type="region of interest" description="Disordered" evidence="2">
    <location>
        <begin position="494"/>
        <end position="549"/>
    </location>
</feature>
<reference evidence="3" key="1">
    <citation type="journal article" date="2020" name="Nat. Commun.">
        <title>Large-scale genome sequencing of mycorrhizal fungi provides insights into the early evolution of symbiotic traits.</title>
        <authorList>
            <person name="Miyauchi S."/>
            <person name="Kiss E."/>
            <person name="Kuo A."/>
            <person name="Drula E."/>
            <person name="Kohler A."/>
            <person name="Sanchez-Garcia M."/>
            <person name="Morin E."/>
            <person name="Andreopoulos B."/>
            <person name="Barry K.W."/>
            <person name="Bonito G."/>
            <person name="Buee M."/>
            <person name="Carver A."/>
            <person name="Chen C."/>
            <person name="Cichocki N."/>
            <person name="Clum A."/>
            <person name="Culley D."/>
            <person name="Crous P.W."/>
            <person name="Fauchery L."/>
            <person name="Girlanda M."/>
            <person name="Hayes R.D."/>
            <person name="Keri Z."/>
            <person name="LaButti K."/>
            <person name="Lipzen A."/>
            <person name="Lombard V."/>
            <person name="Magnuson J."/>
            <person name="Maillard F."/>
            <person name="Murat C."/>
            <person name="Nolan M."/>
            <person name="Ohm R.A."/>
            <person name="Pangilinan J."/>
            <person name="Pereira M.F."/>
            <person name="Perotto S."/>
            <person name="Peter M."/>
            <person name="Pfister S."/>
            <person name="Riley R."/>
            <person name="Sitrit Y."/>
            <person name="Stielow J.B."/>
            <person name="Szollosi G."/>
            <person name="Zifcakova L."/>
            <person name="Stursova M."/>
            <person name="Spatafora J.W."/>
            <person name="Tedersoo L."/>
            <person name="Vaario L.M."/>
            <person name="Yamada A."/>
            <person name="Yan M."/>
            <person name="Wang P."/>
            <person name="Xu J."/>
            <person name="Bruns T."/>
            <person name="Baldrian P."/>
            <person name="Vilgalys R."/>
            <person name="Dunand C."/>
            <person name="Henrissat B."/>
            <person name="Grigoriev I.V."/>
            <person name="Hibbett D."/>
            <person name="Nagy L.G."/>
            <person name="Martin F.M."/>
        </authorList>
    </citation>
    <scope>NUCLEOTIDE SEQUENCE</scope>
    <source>
        <strain evidence="3">UP504</strain>
    </source>
</reference>
<feature type="compositionally biased region" description="Polar residues" evidence="2">
    <location>
        <begin position="234"/>
        <end position="246"/>
    </location>
</feature>
<dbReference type="OrthoDB" id="3197614at2759"/>
<feature type="region of interest" description="Disordered" evidence="2">
    <location>
        <begin position="232"/>
        <end position="310"/>
    </location>
</feature>
<feature type="compositionally biased region" description="Basic and acidic residues" evidence="2">
    <location>
        <begin position="83"/>
        <end position="92"/>
    </location>
</feature>
<dbReference type="EMBL" id="MU128909">
    <property type="protein sequence ID" value="KAF9521060.1"/>
    <property type="molecule type" value="Genomic_DNA"/>
</dbReference>
<sequence>MNRLKLQESLAEGAPIQRAREHGNLAEQLMAVGKWVEAREHHQSAAKEYQACLKFTRNTDLQGTLRMLYAEHAKAARDLQRKIEENDLEPKQRSNGSDRALPPTPTGSTPPQPIDSSLLRAAVEKRMYTPPPKQQYTSQRNPHHAPPSNDLSTSPSGGRTVLSRNLLPSRLPRRLRVLECCRILKLLKGWPMVEPQDSFSIFFKAIEGMLDKFSQPVPMGVAFASAPLVPTQPPNLHSNGSLSSPTGKKAAPMESDHEDDDSDSDSSFFMIPSSQPSTRSKSDTPSTQYPPPLFQSGVTKPRSGEVRPSLQTLQAENERLHALLSEVTAKLSKAEEVIRAQQEQEQAVRDGVMMVRREVSVRPINIFMNVLLRYAAQRAMAASVSLGRNNSVFAHMPQSLQASLMGPAYVPPLPEKTVTPAVPILDPALDMTTLRRIKELEFQLQALKTDNENQVRSTPFQLEFVLVNESTFSPAPCGAMQRSQIARYRERWQKLKESAKRKQRGSKDSNGDPTLSSGSPEKIVEEEEGTKSDTTLGGDHQNTALALAL</sequence>
<evidence type="ECO:0000313" key="4">
    <source>
        <dbReference type="Proteomes" id="UP000886523"/>
    </source>
</evidence>
<feature type="region of interest" description="Disordered" evidence="2">
    <location>
        <begin position="83"/>
        <end position="115"/>
    </location>
</feature>
<comment type="caution">
    <text evidence="3">The sequence shown here is derived from an EMBL/GenBank/DDBJ whole genome shotgun (WGS) entry which is preliminary data.</text>
</comment>
<feature type="compositionally biased region" description="Polar residues" evidence="2">
    <location>
        <begin position="272"/>
        <end position="287"/>
    </location>
</feature>
<dbReference type="AlphaFoldDB" id="A0A9P6BBL5"/>
<feature type="region of interest" description="Disordered" evidence="2">
    <location>
        <begin position="131"/>
        <end position="164"/>
    </location>
</feature>
<feature type="coiled-coil region" evidence="1">
    <location>
        <begin position="310"/>
        <end position="344"/>
    </location>
</feature>
<dbReference type="Proteomes" id="UP000886523">
    <property type="component" value="Unassembled WGS sequence"/>
</dbReference>
<protein>
    <recommendedName>
        <fullName evidence="5">MIT domain-containing protein</fullName>
    </recommendedName>
</protein>
<dbReference type="PANTHER" id="PTHR40130:SF1">
    <property type="entry name" value="SPINDLE POLE BODY-ASSOCIATED PROTEIN CUT12 DOMAIN-CONTAINING PROTEIN"/>
    <property type="match status" value="1"/>
</dbReference>
<gene>
    <name evidence="3" type="ORF">BS47DRAFT_1386757</name>
</gene>
<feature type="compositionally biased region" description="Basic and acidic residues" evidence="2">
    <location>
        <begin position="494"/>
        <end position="510"/>
    </location>
</feature>
<feature type="compositionally biased region" description="Polar residues" evidence="2">
    <location>
        <begin position="532"/>
        <end position="549"/>
    </location>
</feature>
<organism evidence="3 4">
    <name type="scientific">Hydnum rufescens UP504</name>
    <dbReference type="NCBI Taxonomy" id="1448309"/>
    <lineage>
        <taxon>Eukaryota</taxon>
        <taxon>Fungi</taxon>
        <taxon>Dikarya</taxon>
        <taxon>Basidiomycota</taxon>
        <taxon>Agaricomycotina</taxon>
        <taxon>Agaricomycetes</taxon>
        <taxon>Cantharellales</taxon>
        <taxon>Hydnaceae</taxon>
        <taxon>Hydnum</taxon>
    </lineage>
</organism>
<keyword evidence="1" id="KW-0175">Coiled coil</keyword>
<evidence type="ECO:0008006" key="5">
    <source>
        <dbReference type="Google" id="ProtNLM"/>
    </source>
</evidence>
<evidence type="ECO:0000256" key="2">
    <source>
        <dbReference type="SAM" id="MobiDB-lite"/>
    </source>
</evidence>
<name>A0A9P6BBL5_9AGAM</name>
<feature type="compositionally biased region" description="Pro residues" evidence="2">
    <location>
        <begin position="102"/>
        <end position="113"/>
    </location>
</feature>
<evidence type="ECO:0000256" key="1">
    <source>
        <dbReference type="SAM" id="Coils"/>
    </source>
</evidence>
<proteinExistence type="predicted"/>
<keyword evidence="4" id="KW-1185">Reference proteome</keyword>
<dbReference type="PANTHER" id="PTHR40130">
    <property type="entry name" value="EXPRESSED PROTEIN"/>
    <property type="match status" value="1"/>
</dbReference>